<evidence type="ECO:0000313" key="3">
    <source>
        <dbReference type="EMBL" id="WVN22242.1"/>
    </source>
</evidence>
<dbReference type="GeneID" id="80703778"/>
<evidence type="ECO:0000313" key="2">
    <source>
        <dbReference type="EMBL" id="MDI3349461.1"/>
    </source>
</evidence>
<dbReference type="RefSeq" id="WP_268164553.1">
    <property type="nucleotide sequence ID" value="NZ_AP014657.1"/>
</dbReference>
<keyword evidence="1" id="KW-1133">Transmembrane helix</keyword>
<evidence type="ECO:0000256" key="1">
    <source>
        <dbReference type="SAM" id="Phobius"/>
    </source>
</evidence>
<dbReference type="AlphaFoldDB" id="A0A449BGT7"/>
<evidence type="ECO:0000313" key="4">
    <source>
        <dbReference type="Proteomes" id="UP001162175"/>
    </source>
</evidence>
<evidence type="ECO:0000313" key="5">
    <source>
        <dbReference type="Proteomes" id="UP001432074"/>
    </source>
</evidence>
<gene>
    <name evidence="2" type="ORF">DCBHLPFO_00573</name>
    <name evidence="3" type="ORF">V2E25_01425</name>
</gene>
<sequence length="41" mass="4501">MSNKKKNILITIGVIFGLLALIGIIIGMVFGYIILTMPNYC</sequence>
<reference evidence="2" key="1">
    <citation type="submission" date="2022-11" db="EMBL/GenBank/DDBJ databases">
        <title>Draft genome of Mycoplasma arginini isolated from fly.</title>
        <authorList>
            <person name="Severgnini M."/>
            <person name="Gioia G."/>
            <person name="Cremonesi P."/>
            <person name="Moroni P."/>
            <person name="Addis M.F."/>
            <person name="Castiglioni B."/>
        </authorList>
    </citation>
    <scope>NUCLEOTIDE SEQUENCE</scope>
    <source>
        <strain evidence="2">QMP CG1-1632</strain>
    </source>
</reference>
<keyword evidence="1" id="KW-0812">Transmembrane</keyword>
<dbReference type="EMBL" id="JAPFAR010000020">
    <property type="protein sequence ID" value="MDI3349461.1"/>
    <property type="molecule type" value="Genomic_DNA"/>
</dbReference>
<keyword evidence="5" id="KW-1185">Reference proteome</keyword>
<dbReference type="EMBL" id="CP143577">
    <property type="protein sequence ID" value="WVN22242.1"/>
    <property type="molecule type" value="Genomic_DNA"/>
</dbReference>
<protein>
    <submittedName>
        <fullName evidence="2">Uncharacterized protein</fullName>
    </submittedName>
</protein>
<accession>A0A449BGT7</accession>
<organism evidence="2 4">
    <name type="scientific">Mycoplasmopsis arginini</name>
    <name type="common">Mycoplasma arginini</name>
    <dbReference type="NCBI Taxonomy" id="2094"/>
    <lineage>
        <taxon>Bacteria</taxon>
        <taxon>Bacillati</taxon>
        <taxon>Mycoplasmatota</taxon>
        <taxon>Mycoplasmoidales</taxon>
        <taxon>Metamycoplasmataceae</taxon>
        <taxon>Mycoplasmopsis</taxon>
    </lineage>
</organism>
<reference evidence="3" key="2">
    <citation type="submission" date="2024-01" db="EMBL/GenBank/DDBJ databases">
        <title>Complete genome sequence of Mycoplasma arginini type strain G 230.</title>
        <authorList>
            <person name="Spergser J."/>
        </authorList>
    </citation>
    <scope>NUCLEOTIDE SEQUENCE</scope>
    <source>
        <strain evidence="3">NCTC 10129</strain>
    </source>
</reference>
<keyword evidence="1" id="KW-0472">Membrane</keyword>
<dbReference type="Proteomes" id="UP001432074">
    <property type="component" value="Chromosome"/>
</dbReference>
<dbReference type="Proteomes" id="UP001162175">
    <property type="component" value="Unassembled WGS sequence"/>
</dbReference>
<name>A0A449BGT7_MYCAR</name>
<feature type="transmembrane region" description="Helical" evidence="1">
    <location>
        <begin position="7"/>
        <end position="35"/>
    </location>
</feature>
<proteinExistence type="predicted"/>